<protein>
    <recommendedName>
        <fullName evidence="3">Methyltransferase FkbM domain-containing protein</fullName>
    </recommendedName>
</protein>
<feature type="region of interest" description="Disordered" evidence="2">
    <location>
        <begin position="526"/>
        <end position="548"/>
    </location>
</feature>
<feature type="region of interest" description="Disordered" evidence="2">
    <location>
        <begin position="484"/>
        <end position="506"/>
    </location>
</feature>
<sequence length="999" mass="113734">MNTIIPWLEHLNVLMHPGHIALVGAGNGKGIWAQWLAHQASKSRVTLIEAEPLQYSTLQRTVGLLGERAQHCELRNTVVAAQQGTASFFVANSQQESGLLEPQSLLSLWPNLQTQEVRELSAINLDALFSDLSEDVEPPMGEGNWLIIDCLPAGSLLRASSKLGLVDVVIARVLLGELHSMPAGASLEEVAELLQQNGMMYVALEATRHPGIGYALFVRDARAALHAKVQQHHRECLALRLNGEKQTKLLQEAQSRIEQLAQAEAVSEQRSRDVARRLDQLSKTFDEQAKLAQERQAQVEQLTQAKAVVEKQSQERAQQLEQVGKARDEQARLAQERQAQIEQLTQAKAGTEKQSQERAQKLEQLGKARDEQTKLAQDRLDQVERLTQARAAAEKQSLERAQQLEQLGKARDEQAKLAQERHAQIEQLTQARAAAEKQSQERAQQLEQLSKARDEQAKLAQERHAQIEQLTQARVAAEKQSQERAQQLEQLSKARDEQAKLAQERHAQIEQLTQARVAAEKQSQERAQQLEQLSKARDEQAKLAQERHAQIEQLTQARVAAEKQSQERAQQLEQLTKARDEQVKLAQERQAQIEQLTQARAAAEKQSQERAQQLERLGRARDEQAKMAKESQVQIEQLAQAKAAVERQAQEWMQQLEHLAKARDEEAIKLHQGYKAQIEQLTLVNAPCAENNGNQKNEIDVLTKSLLEEKKLNDGWSLRFKDIEKKNIELEKKSEQLRKSLGELQVKSEKERKYSSDADIDDFLNDISPFFYNRSLTYVDVGAYIGEVLLKLHKSKLLKIREAHLFEPNPISYKQLENNVLEVNLNKLHTYNHALGAEDQELLLSPAKSMSKVFPPEMHLDQSQEVKKIQCRSLDGLVDLFTDRHIDLLKIDVEGYELDVLGGAKIILENQLADVIYIEVGFRRDGTQQAYFGDIDNFFQSYGYRIFKIYEQKNEWIQDSPLLRRCNFAYMSKRFAAENPYKCSLEIMRLKSQLDKFVE</sequence>
<keyword evidence="1" id="KW-0175">Coiled coil</keyword>
<reference evidence="4 5" key="1">
    <citation type="submission" date="2013-09" db="EMBL/GenBank/DDBJ databases">
        <title>High correlation between genotypes and phenotypes of environmental bacteria Comamonas testosteroni strains.</title>
        <authorList>
            <person name="Liu L."/>
            <person name="Zhu W."/>
            <person name="Xia X."/>
            <person name="Xu B."/>
            <person name="Luo M."/>
            <person name="Wang G."/>
        </authorList>
    </citation>
    <scope>NUCLEOTIDE SEQUENCE [LARGE SCALE GENOMIC DNA]</scope>
    <source>
        <strain evidence="4 5">JL40</strain>
    </source>
</reference>
<evidence type="ECO:0000256" key="2">
    <source>
        <dbReference type="SAM" id="MobiDB-lite"/>
    </source>
</evidence>
<evidence type="ECO:0000313" key="4">
    <source>
        <dbReference type="EMBL" id="KGH30735.1"/>
    </source>
</evidence>
<feature type="coiled-coil region" evidence="1">
    <location>
        <begin position="720"/>
        <end position="747"/>
    </location>
</feature>
<dbReference type="Gene3D" id="3.40.50.150">
    <property type="entry name" value="Vaccinia Virus protein VP39"/>
    <property type="match status" value="1"/>
</dbReference>
<name>A0A096GZV8_COMTE</name>
<evidence type="ECO:0000256" key="1">
    <source>
        <dbReference type="SAM" id="Coils"/>
    </source>
</evidence>
<gene>
    <name evidence="4" type="ORF">P353_08920</name>
</gene>
<proteinExistence type="predicted"/>
<feature type="compositionally biased region" description="Basic and acidic residues" evidence="2">
    <location>
        <begin position="492"/>
        <end position="506"/>
    </location>
</feature>
<dbReference type="PANTHER" id="PTHR34203">
    <property type="entry name" value="METHYLTRANSFERASE, FKBM FAMILY PROTEIN"/>
    <property type="match status" value="1"/>
</dbReference>
<feature type="region of interest" description="Disordered" evidence="2">
    <location>
        <begin position="429"/>
        <end position="464"/>
    </location>
</feature>
<organism evidence="4 5">
    <name type="scientific">Comamonas testosteroni</name>
    <name type="common">Pseudomonas testosteroni</name>
    <dbReference type="NCBI Taxonomy" id="285"/>
    <lineage>
        <taxon>Bacteria</taxon>
        <taxon>Pseudomonadati</taxon>
        <taxon>Pseudomonadota</taxon>
        <taxon>Betaproteobacteria</taxon>
        <taxon>Burkholderiales</taxon>
        <taxon>Comamonadaceae</taxon>
        <taxon>Comamonas</taxon>
    </lineage>
</organism>
<dbReference type="Proteomes" id="UP000029553">
    <property type="component" value="Unassembled WGS sequence"/>
</dbReference>
<dbReference type="EMBL" id="AWOR01000042">
    <property type="protein sequence ID" value="KGH30735.1"/>
    <property type="molecule type" value="Genomic_DNA"/>
</dbReference>
<dbReference type="SUPFAM" id="SSF53335">
    <property type="entry name" value="S-adenosyl-L-methionine-dependent methyltransferases"/>
    <property type="match status" value="1"/>
</dbReference>
<evidence type="ECO:0000259" key="3">
    <source>
        <dbReference type="Pfam" id="PF05050"/>
    </source>
</evidence>
<dbReference type="PANTHER" id="PTHR34203:SF15">
    <property type="entry name" value="SLL1173 PROTEIN"/>
    <property type="match status" value="1"/>
</dbReference>
<accession>A0A096GZV8</accession>
<comment type="caution">
    <text evidence="4">The sequence shown here is derived from an EMBL/GenBank/DDBJ whole genome shotgun (WGS) entry which is preliminary data.</text>
</comment>
<dbReference type="InterPro" id="IPR006342">
    <property type="entry name" value="FkbM_mtfrase"/>
</dbReference>
<feature type="compositionally biased region" description="Basic and acidic residues" evidence="2">
    <location>
        <begin position="534"/>
        <end position="548"/>
    </location>
</feature>
<feature type="compositionally biased region" description="Basic and acidic residues" evidence="2">
    <location>
        <begin position="450"/>
        <end position="464"/>
    </location>
</feature>
<dbReference type="RefSeq" id="WP_052084802.1">
    <property type="nucleotide sequence ID" value="NZ_AWOR01000042.1"/>
</dbReference>
<feature type="domain" description="Methyltransferase FkbM" evidence="3">
    <location>
        <begin position="780"/>
        <end position="946"/>
    </location>
</feature>
<dbReference type="Pfam" id="PF05050">
    <property type="entry name" value="Methyltransf_21"/>
    <property type="match status" value="1"/>
</dbReference>
<dbReference type="NCBIfam" id="TIGR01444">
    <property type="entry name" value="fkbM_fam"/>
    <property type="match status" value="1"/>
</dbReference>
<dbReference type="AlphaFoldDB" id="A0A096GZV8"/>
<evidence type="ECO:0000313" key="5">
    <source>
        <dbReference type="Proteomes" id="UP000029553"/>
    </source>
</evidence>
<dbReference type="InterPro" id="IPR052514">
    <property type="entry name" value="SAM-dependent_MTase"/>
</dbReference>
<dbReference type="InterPro" id="IPR029063">
    <property type="entry name" value="SAM-dependent_MTases_sf"/>
</dbReference>